<evidence type="ECO:0000259" key="5">
    <source>
        <dbReference type="PROSITE" id="PS51898"/>
    </source>
</evidence>
<dbReference type="STRING" id="1705394.SP60_05015"/>
<evidence type="ECO:0000256" key="4">
    <source>
        <dbReference type="ARBA" id="ARBA00023172"/>
    </source>
</evidence>
<sequence length="400" mass="46082">MKNKPFTDAKVRSLKKKSKVYREHDYGGLYLEVAVSGSKIWKQRFNFEQKQVMITIGHYPHVSLLDARQAVNKNKQLLVQGVDPRHKNIKSSKPTFKEMFDAWHNQKCSEWSDNYAHDVRQRANCYLMPVIGRKPIDKITTPDMLMLLKKIEEKDVLDTLRKIKGIASRTFSFSVGMGEITVNPVRDLPMDIFKRRKQVHYPTFTDPKDIGQLLRTLDCHKGTYQVRAALEIAPHIFLRPGELTKLIWDYVDFSDRIIRVDGSIMKTGRDHLIPMSNQVFDMLKDLSCIETGSKFIFPSLKTKNKGITTNALLTAIRSLGISADQFVTHSFRGMASSFLHEKGFVSDVIERQLAHVETNKVKAAYCHAEYLEQRITLMQAWSNYLDDLKSNVNLTKTIQE</sequence>
<dbReference type="InterPro" id="IPR013762">
    <property type="entry name" value="Integrase-like_cat_sf"/>
</dbReference>
<dbReference type="Gene3D" id="3.30.160.390">
    <property type="entry name" value="Integrase, DNA-binding domain"/>
    <property type="match status" value="1"/>
</dbReference>
<dbReference type="Pfam" id="PF13356">
    <property type="entry name" value="Arm-DNA-bind_3"/>
    <property type="match status" value="1"/>
</dbReference>
<dbReference type="EMBL" id="CP010552">
    <property type="protein sequence ID" value="ALE52621.1"/>
    <property type="molecule type" value="Genomic_DNA"/>
</dbReference>
<dbReference type="InterPro" id="IPR053876">
    <property type="entry name" value="Phage_int_M"/>
</dbReference>
<dbReference type="GO" id="GO:0006310">
    <property type="term" value="P:DNA recombination"/>
    <property type="evidence" value="ECO:0007669"/>
    <property type="project" value="UniProtKB-KW"/>
</dbReference>
<evidence type="ECO:0000256" key="1">
    <source>
        <dbReference type="ARBA" id="ARBA00008857"/>
    </source>
</evidence>
<keyword evidence="2" id="KW-0229">DNA integration</keyword>
<evidence type="ECO:0000313" key="6">
    <source>
        <dbReference type="EMBL" id="ALE52621.1"/>
    </source>
</evidence>
<dbReference type="PROSITE" id="PS51898">
    <property type="entry name" value="TYR_RECOMBINASE"/>
    <property type="match status" value="1"/>
</dbReference>
<dbReference type="OrthoDB" id="9795573at2"/>
<dbReference type="Pfam" id="PF00589">
    <property type="entry name" value="Phage_integrase"/>
    <property type="match status" value="1"/>
</dbReference>
<dbReference type="Proteomes" id="UP000058020">
    <property type="component" value="Chromosome"/>
</dbReference>
<keyword evidence="7" id="KW-1185">Reference proteome</keyword>
<dbReference type="Gene3D" id="1.10.443.10">
    <property type="entry name" value="Intergrase catalytic core"/>
    <property type="match status" value="1"/>
</dbReference>
<dbReference type="RefSeq" id="WP_053951584.1">
    <property type="nucleotide sequence ID" value="NZ_CP010552.1"/>
</dbReference>
<keyword evidence="3" id="KW-0238">DNA-binding</keyword>
<dbReference type="InterPro" id="IPR011010">
    <property type="entry name" value="DNA_brk_join_enz"/>
</dbReference>
<dbReference type="InterPro" id="IPR038488">
    <property type="entry name" value="Integrase_DNA-bd_sf"/>
</dbReference>
<organism evidence="6 7">
    <name type="scientific">Candidatus Thioglobus autotrophicus</name>
    <dbReference type="NCBI Taxonomy" id="1705394"/>
    <lineage>
        <taxon>Bacteria</taxon>
        <taxon>Pseudomonadati</taxon>
        <taxon>Pseudomonadota</taxon>
        <taxon>Gammaproteobacteria</taxon>
        <taxon>Candidatus Pseudothioglobaceae</taxon>
        <taxon>Candidatus Thioglobus</taxon>
    </lineage>
</organism>
<comment type="similarity">
    <text evidence="1">Belongs to the 'phage' integrase family.</text>
</comment>
<evidence type="ECO:0000256" key="3">
    <source>
        <dbReference type="ARBA" id="ARBA00023125"/>
    </source>
</evidence>
<name>A0A0M3TU49_9GAMM</name>
<dbReference type="Pfam" id="PF22022">
    <property type="entry name" value="Phage_int_M"/>
    <property type="match status" value="1"/>
</dbReference>
<dbReference type="Gene3D" id="1.10.150.130">
    <property type="match status" value="1"/>
</dbReference>
<keyword evidence="4" id="KW-0233">DNA recombination</keyword>
<dbReference type="InterPro" id="IPR002104">
    <property type="entry name" value="Integrase_catalytic"/>
</dbReference>
<dbReference type="PANTHER" id="PTHR30629:SF2">
    <property type="entry name" value="PROPHAGE INTEGRASE INTS-RELATED"/>
    <property type="match status" value="1"/>
</dbReference>
<gene>
    <name evidence="6" type="ORF">SP60_05015</name>
</gene>
<protein>
    <recommendedName>
        <fullName evidence="5">Tyr recombinase domain-containing protein</fullName>
    </recommendedName>
</protein>
<reference evidence="6 7" key="1">
    <citation type="journal article" date="2015" name="Genome Announc.">
        <title>Genome Sequence of 'Candidatus Thioglobus autotrophica' Strain EF1, a Chemoautotroph from the SUP05 Clade of Marine Gammaproteobacteria.</title>
        <authorList>
            <person name="Shah V."/>
            <person name="Morris R.M."/>
        </authorList>
    </citation>
    <scope>NUCLEOTIDE SEQUENCE [LARGE SCALE GENOMIC DNA]</scope>
    <source>
        <strain evidence="6 7">EF1</strain>
    </source>
</reference>
<dbReference type="CDD" id="cd00801">
    <property type="entry name" value="INT_P4_C"/>
    <property type="match status" value="1"/>
</dbReference>
<dbReference type="InterPro" id="IPR025166">
    <property type="entry name" value="Integrase_DNA_bind_dom"/>
</dbReference>
<accession>A0A0M3TU49</accession>
<dbReference type="PANTHER" id="PTHR30629">
    <property type="entry name" value="PROPHAGE INTEGRASE"/>
    <property type="match status" value="1"/>
</dbReference>
<dbReference type="GO" id="GO:0015074">
    <property type="term" value="P:DNA integration"/>
    <property type="evidence" value="ECO:0007669"/>
    <property type="project" value="UniProtKB-KW"/>
</dbReference>
<dbReference type="GO" id="GO:0003677">
    <property type="term" value="F:DNA binding"/>
    <property type="evidence" value="ECO:0007669"/>
    <property type="project" value="UniProtKB-KW"/>
</dbReference>
<dbReference type="KEGG" id="tho:SP60_05015"/>
<evidence type="ECO:0000256" key="2">
    <source>
        <dbReference type="ARBA" id="ARBA00022908"/>
    </source>
</evidence>
<dbReference type="InterPro" id="IPR010998">
    <property type="entry name" value="Integrase_recombinase_N"/>
</dbReference>
<dbReference type="AlphaFoldDB" id="A0A0M3TU49"/>
<dbReference type="SUPFAM" id="SSF56349">
    <property type="entry name" value="DNA breaking-rejoining enzymes"/>
    <property type="match status" value="1"/>
</dbReference>
<proteinExistence type="inferred from homology"/>
<evidence type="ECO:0000313" key="7">
    <source>
        <dbReference type="Proteomes" id="UP000058020"/>
    </source>
</evidence>
<feature type="domain" description="Tyr recombinase" evidence="5">
    <location>
        <begin position="200"/>
        <end position="378"/>
    </location>
</feature>
<dbReference type="InterPro" id="IPR050808">
    <property type="entry name" value="Phage_Integrase"/>
</dbReference>